<dbReference type="InterPro" id="IPR011335">
    <property type="entry name" value="Restrct_endonuc-II-like"/>
</dbReference>
<dbReference type="Pfam" id="PF11784">
    <property type="entry name" value="DUF3320"/>
    <property type="match status" value="1"/>
</dbReference>
<sequence length="1665" mass="184006">MPNDDPVGSRLNADRRDLLDLSLRNPLLNYRPRSRGLEIVGESPPDVFRILVREGRAMSFLHDPSAPVDPDPALEPPPLEVALGSETIPASPPERPLEPPAELAPEPAVEPSPGPAPLLVTPPAELIDASTGREAAPELSGEPVAEPSLSLPSELSPVRPTGLTVTSTTDLKLQTTLSAMRLESRLLAIYLAARTSIEEQGVNTLFLAQGMLSWYEADAPQKRLSAPLILIPVEMARTSARERFRLRHDGEDLGVNLSLAERLKAEYQIALPEMPDADDLDVAAYFDAVTEAVRDRPKWEVQREAIALGFFSFGKFLMYVDLDEQNWPEDARPAGHPILKALLGDGFQEPAAEVGEDEPIDRWFDPRENRQVLDADSTQMLALLDADQGRNLVIQGPPGTGKSQTITNLIAEAAGKGKRVLFVAEKLAALEVVKRRLDAAGLGGACLELHSHKTKKKGVLDELRRTLELPRPRLGPIDDDLRLLGEVRDRLNAYSDAVNLPIASSGVTPHEAFGEFLNLRDGSPPIVPPRPDLPAMLAWTGFDFKRRLDLVEQLQARLAQAGVPRDHSFFGSRRTMLMASEEEQLRGLIDQARRATDRVRDTARRLAGQLGFDPPEGPDRLATLTRAAHWAGMDALRTGADVRTEEWESRTSETEELLKDGTALADLHQRLDETVIPEAWDQDLLEARHNLNVVGRRWWRFFSGAYWRAKRRVGMLCRGTPPRGLEEQLGLIDAIMAGRRYRETVRRHEALAARLFGPQWRGERSNWADLATVARSIVGLHADVREGLIPPAAFDLLASRPNLTGLQALTTSVEEAIAARHAAIRPLFAFLDLDESVRFGSDGFERLGLEEQGAVLELWASRTTELRGLAAWNFQVSHCRNEGLDEVVALAEWWPEARQHLAPTFRRWWYEGLLEQAYRERPPLAGFEGTSQDQAVAKFRELDRLALQHARARLAHDHWQGLPRKGGGGQLAVLRREFEKKSRHIPVRQLMVRAGNAVQAIKPVFMMSPMSVASYLPPGALQFDLVVFDEASQVRPVDALGALLRGRHAVVVGDSRQLPPTDFFDRLTGGGADDGEDDVALHDVESILGLFVSQGAPQRMLRWHYRSRHESLIAVSNHEFYDNRLVVFPSPDAGRSESGLIFRHLPQTHYDRGRTRTNPGEAEEVARAVLTFARDQLARAESSRLTLGVAAFSVAQMQAIIDQLERLRREEPACEEFFATGTVEPFFVKNLENVQGDERDVIFISVGYGRTADGNLAMNFGPLNNEGGERRLNVLITRARRRCEVFTNLTAADIDLARTSARGVRALKAFFSYAQTGTLDAVEATGAESGSSFEKAVQGALTAAGHCVQERIGTSGFRLELGVVDPTRPSHFQLGIECDGPVYQSARSARDRDRLRQQVLENLGWKLHRIWSAEWFRDPDGELRKACSAIVAAQAEPPPDPIPPALAVEPTVPEALTAGELSESKPAGDDPVEEELLAESAAIPAYQLAVLDVKLGEQELHEVPPRRMASWVVKVVQAEGPILASEAARRLADAAGVKRIGTRIQAAFDLALEFSIRQGSVRREGDFLWPSEMSQPVVRDRSALPTAARKLDLIAPEEIGAAVDRAVTEALGMEPTEVASAACRLLGFPRVSDEMRQRIDSIVEDLVRQNRLIKRGDHLLPPEPA</sequence>
<dbReference type="InterPro" id="IPR041677">
    <property type="entry name" value="DNA2/NAM7_AAA_11"/>
</dbReference>
<feature type="region of interest" description="Disordered" evidence="1">
    <location>
        <begin position="62"/>
        <end position="163"/>
    </location>
</feature>
<feature type="domain" description="DNA2/NAM7 helicase-like C-terminal" evidence="4">
    <location>
        <begin position="1086"/>
        <end position="1288"/>
    </location>
</feature>
<evidence type="ECO:0000259" key="2">
    <source>
        <dbReference type="Pfam" id="PF11784"/>
    </source>
</evidence>
<gene>
    <name evidence="6" type="ORF">V5E97_22640</name>
</gene>
<organism evidence="6">
    <name type="scientific">Singulisphaera sp. Ch08</name>
    <dbReference type="NCBI Taxonomy" id="3120278"/>
    <lineage>
        <taxon>Bacteria</taxon>
        <taxon>Pseudomonadati</taxon>
        <taxon>Planctomycetota</taxon>
        <taxon>Planctomycetia</taxon>
        <taxon>Isosphaerales</taxon>
        <taxon>Isosphaeraceae</taxon>
        <taxon>Singulisphaera</taxon>
    </lineage>
</organism>
<dbReference type="GO" id="GO:0004386">
    <property type="term" value="F:helicase activity"/>
    <property type="evidence" value="ECO:0007669"/>
    <property type="project" value="InterPro"/>
</dbReference>
<reference evidence="6" key="1">
    <citation type="submission" date="2024-05" db="EMBL/GenBank/DDBJ databases">
        <title>Planctomycetes of the genus Singulisphaera possess chitinolytic capabilities.</title>
        <authorList>
            <person name="Ivanova A."/>
        </authorList>
    </citation>
    <scope>NUCLEOTIDE SEQUENCE</scope>
    <source>
        <strain evidence="6">Ch08T</strain>
    </source>
</reference>
<feature type="domain" description="Restriction endonuclease type II-like" evidence="5">
    <location>
        <begin position="1333"/>
        <end position="1430"/>
    </location>
</feature>
<name>A0AAU7C6X8_9BACT</name>
<feature type="domain" description="DUF3320" evidence="2">
    <location>
        <begin position="1499"/>
        <end position="1546"/>
    </location>
</feature>
<feature type="compositionally biased region" description="Pro residues" evidence="1">
    <location>
        <begin position="67"/>
        <end position="79"/>
    </location>
</feature>
<evidence type="ECO:0000256" key="1">
    <source>
        <dbReference type="SAM" id="MobiDB-lite"/>
    </source>
</evidence>
<evidence type="ECO:0000313" key="6">
    <source>
        <dbReference type="EMBL" id="XBH01147.1"/>
    </source>
</evidence>
<dbReference type="InterPro" id="IPR025103">
    <property type="entry name" value="DUF4011"/>
</dbReference>
<dbReference type="SUPFAM" id="SSF52540">
    <property type="entry name" value="P-loop containing nucleoside triphosphate hydrolases"/>
    <property type="match status" value="1"/>
</dbReference>
<dbReference type="SUPFAM" id="SSF52980">
    <property type="entry name" value="Restriction endonuclease-like"/>
    <property type="match status" value="1"/>
</dbReference>
<dbReference type="InterPro" id="IPR045055">
    <property type="entry name" value="DNA2/NAM7-like"/>
</dbReference>
<dbReference type="Pfam" id="PF13195">
    <property type="entry name" value="DUF4011"/>
    <property type="match status" value="1"/>
</dbReference>
<accession>A0AAU7C6X8</accession>
<dbReference type="Pfam" id="PF13086">
    <property type="entry name" value="AAA_11"/>
    <property type="match status" value="1"/>
</dbReference>
<dbReference type="PANTHER" id="PTHR10887:SF530">
    <property type="entry name" value="SUPERFAMILY I DNA HELICASES"/>
    <property type="match status" value="1"/>
</dbReference>
<dbReference type="InterPro" id="IPR027417">
    <property type="entry name" value="P-loop_NTPase"/>
</dbReference>
<dbReference type="InterPro" id="IPR049468">
    <property type="entry name" value="Restrct_endonuc-II-like_dom"/>
</dbReference>
<evidence type="ECO:0000259" key="3">
    <source>
        <dbReference type="Pfam" id="PF13086"/>
    </source>
</evidence>
<dbReference type="RefSeq" id="WP_406693837.1">
    <property type="nucleotide sequence ID" value="NZ_CP155447.1"/>
</dbReference>
<dbReference type="CDD" id="cd18808">
    <property type="entry name" value="SF1_C_Upf1"/>
    <property type="match status" value="1"/>
</dbReference>
<dbReference type="Gene3D" id="3.40.960.10">
    <property type="entry name" value="VSR Endonuclease"/>
    <property type="match status" value="1"/>
</dbReference>
<dbReference type="FunFam" id="3.40.960.10:FF:000002">
    <property type="entry name" value="DNA helicase related protein"/>
    <property type="match status" value="1"/>
</dbReference>
<dbReference type="EMBL" id="CP155447">
    <property type="protein sequence ID" value="XBH01147.1"/>
    <property type="molecule type" value="Genomic_DNA"/>
</dbReference>
<dbReference type="InterPro" id="IPR021754">
    <property type="entry name" value="DUF3320"/>
</dbReference>
<dbReference type="Gene3D" id="3.40.50.300">
    <property type="entry name" value="P-loop containing nucleotide triphosphate hydrolases"/>
    <property type="match status" value="3"/>
</dbReference>
<dbReference type="FunFam" id="3.40.50.300:FF:002063">
    <property type="entry name" value="DNA helicase related protein"/>
    <property type="match status" value="1"/>
</dbReference>
<protein>
    <submittedName>
        <fullName evidence="6">DUF3320 domain-containing protein</fullName>
    </submittedName>
</protein>
<dbReference type="InterPro" id="IPR047187">
    <property type="entry name" value="SF1_C_Upf1"/>
</dbReference>
<feature type="compositionally biased region" description="Low complexity" evidence="1">
    <location>
        <begin position="146"/>
        <end position="157"/>
    </location>
</feature>
<evidence type="ECO:0000259" key="5">
    <source>
        <dbReference type="Pfam" id="PF18741"/>
    </source>
</evidence>
<proteinExistence type="predicted"/>
<feature type="domain" description="DNA2/NAM7 helicase helicase" evidence="3">
    <location>
        <begin position="1022"/>
        <end position="1061"/>
    </location>
</feature>
<dbReference type="InterPro" id="IPR041679">
    <property type="entry name" value="DNA2/NAM7-like_C"/>
</dbReference>
<evidence type="ECO:0000259" key="4">
    <source>
        <dbReference type="Pfam" id="PF13087"/>
    </source>
</evidence>
<dbReference type="PANTHER" id="PTHR10887">
    <property type="entry name" value="DNA2/NAM7 HELICASE FAMILY"/>
    <property type="match status" value="1"/>
</dbReference>
<dbReference type="Pfam" id="PF18741">
    <property type="entry name" value="MTES_1575"/>
    <property type="match status" value="1"/>
</dbReference>
<dbReference type="Pfam" id="PF13087">
    <property type="entry name" value="AAA_12"/>
    <property type="match status" value="1"/>
</dbReference>